<accession>A0A833J1R6</accession>
<evidence type="ECO:0000313" key="2">
    <source>
        <dbReference type="Proteomes" id="UP000469949"/>
    </source>
</evidence>
<dbReference type="AlphaFoldDB" id="A0A833J1R6"/>
<sequence>MTRQYIISNEITPKHARTDLFSYYVIAFSPEDVVQQFPLPHRILTAWQGRHDKIR</sequence>
<gene>
    <name evidence="1" type="ORF">F8B43_4314</name>
</gene>
<proteinExistence type="predicted"/>
<name>A0A833J1R6_9HYPH</name>
<protein>
    <submittedName>
        <fullName evidence="1">Uncharacterized protein</fullName>
    </submittedName>
</protein>
<organism evidence="1 2">
    <name type="scientific">Methylorubrum populi</name>
    <dbReference type="NCBI Taxonomy" id="223967"/>
    <lineage>
        <taxon>Bacteria</taxon>
        <taxon>Pseudomonadati</taxon>
        <taxon>Pseudomonadota</taxon>
        <taxon>Alphaproteobacteria</taxon>
        <taxon>Hyphomicrobiales</taxon>
        <taxon>Methylobacteriaceae</taxon>
        <taxon>Methylorubrum</taxon>
    </lineage>
</organism>
<evidence type="ECO:0000313" key="1">
    <source>
        <dbReference type="EMBL" id="KAB7783020.1"/>
    </source>
</evidence>
<reference evidence="1 2" key="1">
    <citation type="submission" date="2019-10" db="EMBL/GenBank/DDBJ databases">
        <title>Draft Genome Sequence of the Caffeine Degrading Methylotroph Methylorubrum populi PINKEL.</title>
        <authorList>
            <person name="Dawson S.C."/>
            <person name="Zhang X."/>
            <person name="Wright M.E."/>
            <person name="Sharma G."/>
            <person name="Langner J.T."/>
            <person name="Ditty J.L."/>
            <person name="Subuyuj G.A."/>
        </authorList>
    </citation>
    <scope>NUCLEOTIDE SEQUENCE [LARGE SCALE GENOMIC DNA]</scope>
    <source>
        <strain evidence="1 2">Pinkel</strain>
    </source>
</reference>
<dbReference type="Proteomes" id="UP000469949">
    <property type="component" value="Unassembled WGS sequence"/>
</dbReference>
<dbReference type="EMBL" id="WEKV01000018">
    <property type="protein sequence ID" value="KAB7783020.1"/>
    <property type="molecule type" value="Genomic_DNA"/>
</dbReference>
<comment type="caution">
    <text evidence="1">The sequence shown here is derived from an EMBL/GenBank/DDBJ whole genome shotgun (WGS) entry which is preliminary data.</text>
</comment>